<evidence type="ECO:0000256" key="15">
    <source>
        <dbReference type="ARBA" id="ARBA00023136"/>
    </source>
</evidence>
<evidence type="ECO:0000313" key="22">
    <source>
        <dbReference type="EMBL" id="KAK5642064.1"/>
    </source>
</evidence>
<dbReference type="PANTHER" id="PTHR46025">
    <property type="entry name" value="XYLOSYLTRANSFERASE OXT"/>
    <property type="match status" value="1"/>
</dbReference>
<keyword evidence="8" id="KW-0808">Transferase</keyword>
<evidence type="ECO:0000313" key="23">
    <source>
        <dbReference type="Proteomes" id="UP001329430"/>
    </source>
</evidence>
<keyword evidence="12" id="KW-0735">Signal-anchor</keyword>
<evidence type="ECO:0000256" key="16">
    <source>
        <dbReference type="ARBA" id="ARBA00023157"/>
    </source>
</evidence>
<evidence type="ECO:0000256" key="10">
    <source>
        <dbReference type="ARBA" id="ARBA00022723"/>
    </source>
</evidence>
<keyword evidence="17" id="KW-0325">Glycoprotein</keyword>
<keyword evidence="23" id="KW-1185">Reference proteome</keyword>
<evidence type="ECO:0000256" key="13">
    <source>
        <dbReference type="ARBA" id="ARBA00022989"/>
    </source>
</evidence>
<dbReference type="Pfam" id="PF12529">
    <property type="entry name" value="Xylo_C"/>
    <property type="match status" value="1"/>
</dbReference>
<evidence type="ECO:0000256" key="17">
    <source>
        <dbReference type="ARBA" id="ARBA00023180"/>
    </source>
</evidence>
<evidence type="ECO:0000256" key="7">
    <source>
        <dbReference type="ARBA" id="ARBA00022676"/>
    </source>
</evidence>
<dbReference type="InterPro" id="IPR002889">
    <property type="entry name" value="WSC_carb-bd"/>
</dbReference>
<reference evidence="22 23" key="1">
    <citation type="journal article" date="2024" name="Insects">
        <title>An Improved Chromosome-Level Genome Assembly of the Firefly Pyrocoelia pectoralis.</title>
        <authorList>
            <person name="Fu X."/>
            <person name="Meyer-Rochow V.B."/>
            <person name="Ballantyne L."/>
            <person name="Zhu X."/>
        </authorList>
    </citation>
    <scope>NUCLEOTIDE SEQUENCE [LARGE SCALE GENOMIC DNA]</scope>
    <source>
        <strain evidence="22">XCY_ONT2</strain>
    </source>
</reference>
<sequence>MVVTKSVENRWLRRYRICFLIGTLILSFQIYLAVRFFRINIDNLNTSGDFDRIKVSNFEINDVENSVNSARRSKDSFSIDDEDISNSLIQQTKTKRDTVINKTQNKNQLHLRLEELDFIPTCKITTKEAISAIHRAKTQKCKQIISNITCLISDDLLYPKELPNYCPNEGFVAGKSLGCFKDEKSFRLLNGYYGNYKNTNSPDFCMHLCLQSGFLYAGVQYSFECFCGNDEPSATARLPDSSCNMKCPADPHLACGGYYTVNIYQTGIAKFTPQIAETTALPNTKRARIVFLLTLNGRALRQIKRLIRILYHEDHYFYIHIDVRQDYLFRELLRLEKQFSNIRLTRKRFCTIWGGASLLQMLLSSMRELLSSDWRWDFVINLSESDYPVKTGNKLVEFLTANKGKNFVKSHGREVQRFIQKQGLDKTFVECDTHMWRVGDRKLPWGIQIDGGSDWIALSREFVSYAASDEPDDLVSGLRIVFNHTLLPAESFFHTVLKNSKFCNTYIDNNLHVTNWKRRLGCKCQYKHIVDWCGCSPNDFLPEDWLRIQNTEARQIFFARKFEPVINQAVILQLEQWLYNSNFNKNMLNINSYWQNIYHYLDLTPSPDDSLLTVAQSIIRVNSKSISNKCKLIPDKIWEITSFHTDDAYQKTLVLYLANDTSAGQKVTVETSFKDKSTFVLLKSSPFLHRLKSLAVSTDYDPKEQTFRNFAQIMGPYSEPTLVFEFNSSPEVSAKTTNVSFLWIDPAGRLADLYDTSIDDNYVTGHIKPSLKQPLLPGSWTIKLIHKQVLAEIKFLITPLEFFSGNVVTQKQVSFIHSGSDIIKEFDSYWDKFLPNNFDRDTFLSKSIADSKRFGTDLRDWIDSLVSKFFIIGSSCIANDPNKVCARGFEECPNTNWSSYAPDPKSSLKNI</sequence>
<dbReference type="PROSITE" id="PS51212">
    <property type="entry name" value="WSC"/>
    <property type="match status" value="1"/>
</dbReference>
<evidence type="ECO:0000256" key="3">
    <source>
        <dbReference type="ARBA" id="ARBA00004840"/>
    </source>
</evidence>
<evidence type="ECO:0000256" key="18">
    <source>
        <dbReference type="ARBA" id="ARBA00042865"/>
    </source>
</evidence>
<accession>A0AAN7VET8</accession>
<keyword evidence="9 20" id="KW-0812">Transmembrane</keyword>
<dbReference type="Pfam" id="PF01822">
    <property type="entry name" value="WSC"/>
    <property type="match status" value="1"/>
</dbReference>
<dbReference type="Proteomes" id="UP001329430">
    <property type="component" value="Chromosome 6"/>
</dbReference>
<dbReference type="GO" id="GO:0000139">
    <property type="term" value="C:Golgi membrane"/>
    <property type="evidence" value="ECO:0007669"/>
    <property type="project" value="UniProtKB-SubCell"/>
</dbReference>
<feature type="domain" description="WSC" evidence="21">
    <location>
        <begin position="173"/>
        <end position="267"/>
    </location>
</feature>
<evidence type="ECO:0000256" key="8">
    <source>
        <dbReference type="ARBA" id="ARBA00022679"/>
    </source>
</evidence>
<dbReference type="EMBL" id="JAVRBK010000006">
    <property type="protein sequence ID" value="KAK5642064.1"/>
    <property type="molecule type" value="Genomic_DNA"/>
</dbReference>
<dbReference type="GO" id="GO:0005789">
    <property type="term" value="C:endoplasmic reticulum membrane"/>
    <property type="evidence" value="ECO:0007669"/>
    <property type="project" value="UniProtKB-SubCell"/>
</dbReference>
<gene>
    <name evidence="22" type="ORF">RI129_008231</name>
</gene>
<keyword evidence="13 20" id="KW-1133">Transmembrane helix</keyword>
<dbReference type="GO" id="GO:0030158">
    <property type="term" value="F:protein xylosyltransferase activity"/>
    <property type="evidence" value="ECO:0007669"/>
    <property type="project" value="UniProtKB-EC"/>
</dbReference>
<evidence type="ECO:0000256" key="19">
    <source>
        <dbReference type="ARBA" id="ARBA00047847"/>
    </source>
</evidence>
<dbReference type="EC" id="2.4.2.26" evidence="6"/>
<dbReference type="SMART" id="SM00321">
    <property type="entry name" value="WSC"/>
    <property type="match status" value="1"/>
</dbReference>
<comment type="catalytic activity">
    <reaction evidence="19">
        <text>UDP-alpha-D-xylose + L-seryl-[protein] = 3-O-(beta-D-xylosyl)-L-seryl-[protein] + UDP + H(+)</text>
        <dbReference type="Rhea" id="RHEA:50192"/>
        <dbReference type="Rhea" id="RHEA-COMP:9863"/>
        <dbReference type="Rhea" id="RHEA-COMP:12567"/>
        <dbReference type="ChEBI" id="CHEBI:15378"/>
        <dbReference type="ChEBI" id="CHEBI:29999"/>
        <dbReference type="ChEBI" id="CHEBI:57632"/>
        <dbReference type="ChEBI" id="CHEBI:58223"/>
        <dbReference type="ChEBI" id="CHEBI:132085"/>
        <dbReference type="EC" id="2.4.2.26"/>
    </reaction>
</comment>
<dbReference type="Pfam" id="PF02485">
    <property type="entry name" value="Branch"/>
    <property type="match status" value="1"/>
</dbReference>
<comment type="caution">
    <text evidence="22">The sequence shown here is derived from an EMBL/GenBank/DDBJ whole genome shotgun (WGS) entry which is preliminary data.</text>
</comment>
<dbReference type="InterPro" id="IPR003406">
    <property type="entry name" value="Glyco_trans_14"/>
</dbReference>
<evidence type="ECO:0000256" key="2">
    <source>
        <dbReference type="ARBA" id="ARBA00004648"/>
    </source>
</evidence>
<dbReference type="PANTHER" id="PTHR46025:SF3">
    <property type="entry name" value="XYLOSYLTRANSFERASE OXT"/>
    <property type="match status" value="1"/>
</dbReference>
<feature type="transmembrane region" description="Helical" evidence="20">
    <location>
        <begin position="17"/>
        <end position="37"/>
    </location>
</feature>
<dbReference type="GO" id="GO:0015012">
    <property type="term" value="P:heparan sulfate proteoglycan biosynthetic process"/>
    <property type="evidence" value="ECO:0007669"/>
    <property type="project" value="TreeGrafter"/>
</dbReference>
<evidence type="ECO:0000256" key="9">
    <source>
        <dbReference type="ARBA" id="ARBA00022692"/>
    </source>
</evidence>
<evidence type="ECO:0000256" key="20">
    <source>
        <dbReference type="SAM" id="Phobius"/>
    </source>
</evidence>
<dbReference type="AlphaFoldDB" id="A0AAN7VET8"/>
<evidence type="ECO:0000256" key="4">
    <source>
        <dbReference type="ARBA" id="ARBA00005093"/>
    </source>
</evidence>
<protein>
    <recommendedName>
        <fullName evidence="6">protein xylosyltransferase</fullName>
        <ecNumber evidence="6">2.4.2.26</ecNumber>
    </recommendedName>
    <alternativeName>
        <fullName evidence="18">Peptide O-xylosyltransferase</fullName>
    </alternativeName>
</protein>
<dbReference type="InterPro" id="IPR043538">
    <property type="entry name" value="XYLT"/>
</dbReference>
<name>A0AAN7VET8_9COLE</name>
<dbReference type="GO" id="GO:0050650">
    <property type="term" value="P:chondroitin sulfate proteoglycan biosynthetic process"/>
    <property type="evidence" value="ECO:0007669"/>
    <property type="project" value="TreeGrafter"/>
</dbReference>
<evidence type="ECO:0000256" key="5">
    <source>
        <dbReference type="ARBA" id="ARBA00010195"/>
    </source>
</evidence>
<keyword evidence="15 20" id="KW-0472">Membrane</keyword>
<comment type="pathway">
    <text evidence="3">Glycan metabolism; chondroitin sulfate biosynthesis.</text>
</comment>
<comment type="pathway">
    <text evidence="4">Glycan metabolism; heparan sulfate biosynthesis.</text>
</comment>
<proteinExistence type="inferred from homology"/>
<evidence type="ECO:0000256" key="1">
    <source>
        <dbReference type="ARBA" id="ARBA00004323"/>
    </source>
</evidence>
<keyword evidence="16" id="KW-1015">Disulfide bond</keyword>
<evidence type="ECO:0000256" key="12">
    <source>
        <dbReference type="ARBA" id="ARBA00022968"/>
    </source>
</evidence>
<keyword evidence="11" id="KW-0256">Endoplasmic reticulum</keyword>
<dbReference type="GO" id="GO:0046872">
    <property type="term" value="F:metal ion binding"/>
    <property type="evidence" value="ECO:0007669"/>
    <property type="project" value="UniProtKB-KW"/>
</dbReference>
<evidence type="ECO:0000256" key="6">
    <source>
        <dbReference type="ARBA" id="ARBA00011972"/>
    </source>
</evidence>
<keyword evidence="14" id="KW-0333">Golgi apparatus</keyword>
<keyword evidence="7" id="KW-0328">Glycosyltransferase</keyword>
<dbReference type="InterPro" id="IPR024448">
    <property type="entry name" value="XylT_C"/>
</dbReference>
<comment type="similarity">
    <text evidence="5">Belongs to the glycosyltransferase 14 family. XylT subfamily.</text>
</comment>
<keyword evidence="10" id="KW-0479">Metal-binding</keyword>
<organism evidence="22 23">
    <name type="scientific">Pyrocoelia pectoralis</name>
    <dbReference type="NCBI Taxonomy" id="417401"/>
    <lineage>
        <taxon>Eukaryota</taxon>
        <taxon>Metazoa</taxon>
        <taxon>Ecdysozoa</taxon>
        <taxon>Arthropoda</taxon>
        <taxon>Hexapoda</taxon>
        <taxon>Insecta</taxon>
        <taxon>Pterygota</taxon>
        <taxon>Neoptera</taxon>
        <taxon>Endopterygota</taxon>
        <taxon>Coleoptera</taxon>
        <taxon>Polyphaga</taxon>
        <taxon>Elateriformia</taxon>
        <taxon>Elateroidea</taxon>
        <taxon>Lampyridae</taxon>
        <taxon>Lampyrinae</taxon>
        <taxon>Pyrocoelia</taxon>
    </lineage>
</organism>
<evidence type="ECO:0000256" key="11">
    <source>
        <dbReference type="ARBA" id="ARBA00022824"/>
    </source>
</evidence>
<comment type="subcellular location">
    <subcellularLocation>
        <location evidence="2">Endoplasmic reticulum membrane</location>
        <topology evidence="2">Single-pass type II membrane protein</topology>
    </subcellularLocation>
    <subcellularLocation>
        <location evidence="1">Golgi apparatus membrane</location>
        <topology evidence="1">Single-pass type II membrane protein</topology>
    </subcellularLocation>
</comment>
<evidence type="ECO:0000256" key="14">
    <source>
        <dbReference type="ARBA" id="ARBA00023034"/>
    </source>
</evidence>
<evidence type="ECO:0000259" key="21">
    <source>
        <dbReference type="PROSITE" id="PS51212"/>
    </source>
</evidence>